<dbReference type="Proteomes" id="UP001596135">
    <property type="component" value="Unassembled WGS sequence"/>
</dbReference>
<evidence type="ECO:0000313" key="1">
    <source>
        <dbReference type="EMBL" id="MFC6042254.1"/>
    </source>
</evidence>
<dbReference type="Pfam" id="PF20062">
    <property type="entry name" value="DUF6461"/>
    <property type="match status" value="1"/>
</dbReference>
<dbReference type="RefSeq" id="WP_379150639.1">
    <property type="nucleotide sequence ID" value="NZ_JBHSRJ010000002.1"/>
</dbReference>
<organism evidence="1 2">
    <name type="scientific">Nocardioides hankookensis</name>
    <dbReference type="NCBI Taxonomy" id="443157"/>
    <lineage>
        <taxon>Bacteria</taxon>
        <taxon>Bacillati</taxon>
        <taxon>Actinomycetota</taxon>
        <taxon>Actinomycetes</taxon>
        <taxon>Propionibacteriales</taxon>
        <taxon>Nocardioidaceae</taxon>
        <taxon>Nocardioides</taxon>
    </lineage>
</organism>
<dbReference type="InterPro" id="IPR045592">
    <property type="entry name" value="DUF6461"/>
</dbReference>
<protein>
    <submittedName>
        <fullName evidence="1">DUF6461 domain-containing protein</fullName>
    </submittedName>
</protein>
<sequence>MPAVDVETYAWLSESELEVAGCVTVVPEADPDAVVQAFGHEPGADDGADGLPRESFSERAIRGDLGDFGNEIWVAATGSNAAVFEFNGFEGTRAEVLRDASRRGAKVAASIFWNVNGAVQVTCARRGKVVATVDLSYVDEDDLAELPRALRPLARLCVGDDVPDLVAVGAAMVETYAGVGFSRADLDGSRSLPIISRPADLTTYLPGGRGYRPLEHSLPELQDAVDALPPGSQRRLAEWAALAAAREAGLTDQPAVRQVLDQLGSGAPTSLPPGLETLRRRYAAASDRLEAEDDFDEASAGALARYHAWLPIHGLEALRYTSHADPYSAAIGALSATASAFTSTRTERGATFVNDERGRHVGEFAPSPRMRQLANVLGSVLAADPTDWDELAARLPAPLGADELAAAADADRRWQEAGAFATWQFVESHDHESDDDDDDDEDGLSVRLGFGFVEPDYDASVLERYRELDQRDRAIAARGPIAAGVLEPDNPGGFAVVMSDGVQIERMPVGRKAGYLWFTFVWTSEFGIDPWMPGGRGQGPDDRVRFDGPYGRIHPNGGGGSGDGDAYSWHFRIPIAGLAWVRLTYVDDRTTVATETINLA</sequence>
<accession>A0ABW1LEC0</accession>
<keyword evidence="2" id="KW-1185">Reference proteome</keyword>
<gene>
    <name evidence="1" type="ORF">ACFPYL_04175</name>
</gene>
<name>A0ABW1LEC0_9ACTN</name>
<reference evidence="2" key="1">
    <citation type="journal article" date="2019" name="Int. J. Syst. Evol. Microbiol.">
        <title>The Global Catalogue of Microorganisms (GCM) 10K type strain sequencing project: providing services to taxonomists for standard genome sequencing and annotation.</title>
        <authorList>
            <consortium name="The Broad Institute Genomics Platform"/>
            <consortium name="The Broad Institute Genome Sequencing Center for Infectious Disease"/>
            <person name="Wu L."/>
            <person name="Ma J."/>
        </authorList>
    </citation>
    <scope>NUCLEOTIDE SEQUENCE [LARGE SCALE GENOMIC DNA]</scope>
    <source>
        <strain evidence="2">CCUG 54522</strain>
    </source>
</reference>
<dbReference type="EMBL" id="JBHSRJ010000002">
    <property type="protein sequence ID" value="MFC6042254.1"/>
    <property type="molecule type" value="Genomic_DNA"/>
</dbReference>
<comment type="caution">
    <text evidence="1">The sequence shown here is derived from an EMBL/GenBank/DDBJ whole genome shotgun (WGS) entry which is preliminary data.</text>
</comment>
<evidence type="ECO:0000313" key="2">
    <source>
        <dbReference type="Proteomes" id="UP001596135"/>
    </source>
</evidence>
<proteinExistence type="predicted"/>